<organism evidence="1 2">
    <name type="scientific">Ignavibacterium album (strain DSM 19864 / JCM 16511 / NBRC 101810 / Mat9-16)</name>
    <dbReference type="NCBI Taxonomy" id="945713"/>
    <lineage>
        <taxon>Bacteria</taxon>
        <taxon>Pseudomonadati</taxon>
        <taxon>Ignavibacteriota</taxon>
        <taxon>Ignavibacteria</taxon>
        <taxon>Ignavibacteriales</taxon>
        <taxon>Ignavibacteriaceae</taxon>
        <taxon>Ignavibacterium</taxon>
    </lineage>
</organism>
<dbReference type="Proteomes" id="UP000007394">
    <property type="component" value="Chromosome"/>
</dbReference>
<reference evidence="1 2" key="1">
    <citation type="journal article" date="2012" name="Front. Microbiol.">
        <title>Complete genome of Ignavibacterium album, a metabolically versatile, flagellated, facultative anaerobe from the phylum Chlorobi.</title>
        <authorList>
            <person name="Liu Z."/>
            <person name="Frigaard N.-U."/>
            <person name="Vogl K."/>
            <person name="Iino T."/>
            <person name="Ohkuma M."/>
            <person name="Overmann J."/>
            <person name="Bryant D.A."/>
        </authorList>
    </citation>
    <scope>NUCLEOTIDE SEQUENCE [LARGE SCALE GENOMIC DNA]</scope>
    <source>
        <strain evidence="2">DSM 19864 / JCM 16511 / NBRC 101810 / Mat9-16</strain>
    </source>
</reference>
<dbReference type="EMBL" id="CP003418">
    <property type="protein sequence ID" value="AFH47780.1"/>
    <property type="molecule type" value="Genomic_DNA"/>
</dbReference>
<sequence>MAILLTTIVKGQTSEGYDQVSTFLHEAVRKSPGFILHCSYSSEDGWVVLEVWNSKAESDKFFSENVAPNLPRGIVPKRSYQELHSVVTPNI</sequence>
<dbReference type="HOGENOM" id="CLU_2422977_0_0_10"/>
<keyword evidence="2" id="KW-1185">Reference proteome</keyword>
<evidence type="ECO:0008006" key="3">
    <source>
        <dbReference type="Google" id="ProtNLM"/>
    </source>
</evidence>
<dbReference type="KEGG" id="ial:IALB_0066"/>
<dbReference type="AlphaFoldDB" id="I0AFM3"/>
<evidence type="ECO:0000313" key="2">
    <source>
        <dbReference type="Proteomes" id="UP000007394"/>
    </source>
</evidence>
<dbReference type="RefSeq" id="WP_014558940.1">
    <property type="nucleotide sequence ID" value="NC_017464.1"/>
</dbReference>
<name>I0AFM3_IGNAJ</name>
<protein>
    <recommendedName>
        <fullName evidence="3">ABM domain-containing protein</fullName>
    </recommendedName>
</protein>
<gene>
    <name evidence="1" type="ordered locus">IALB_0066</name>
</gene>
<proteinExistence type="predicted"/>
<dbReference type="OrthoDB" id="1550900at2"/>
<accession>I0AFM3</accession>
<evidence type="ECO:0000313" key="1">
    <source>
        <dbReference type="EMBL" id="AFH47780.1"/>
    </source>
</evidence>
<dbReference type="eggNOG" id="ENOG50336XY">
    <property type="taxonomic scope" value="Bacteria"/>
</dbReference>